<keyword evidence="5" id="KW-0997">Cell inner membrane</keyword>
<dbReference type="AlphaFoldDB" id="A0A7H2BFQ6"/>
<dbReference type="InterPro" id="IPR013525">
    <property type="entry name" value="ABC2_TM"/>
</dbReference>
<evidence type="ECO:0000256" key="7">
    <source>
        <dbReference type="ARBA" id="ARBA00022989"/>
    </source>
</evidence>
<comment type="similarity">
    <text evidence="2 9">Belongs to the ABC-2 integral membrane protein family.</text>
</comment>
<name>A0A7H2BFQ6_9MICC</name>
<feature type="transmembrane region" description="Helical" evidence="9">
    <location>
        <begin position="124"/>
        <end position="148"/>
    </location>
</feature>
<evidence type="ECO:0000256" key="3">
    <source>
        <dbReference type="ARBA" id="ARBA00022448"/>
    </source>
</evidence>
<evidence type="ECO:0000256" key="4">
    <source>
        <dbReference type="ARBA" id="ARBA00022475"/>
    </source>
</evidence>
<keyword evidence="3 9" id="KW-0813">Transport</keyword>
<dbReference type="GO" id="GO:0140359">
    <property type="term" value="F:ABC-type transporter activity"/>
    <property type="evidence" value="ECO:0007669"/>
    <property type="project" value="InterPro"/>
</dbReference>
<feature type="transmembrane region" description="Helical" evidence="9">
    <location>
        <begin position="155"/>
        <end position="183"/>
    </location>
</feature>
<evidence type="ECO:0000256" key="6">
    <source>
        <dbReference type="ARBA" id="ARBA00022692"/>
    </source>
</evidence>
<gene>
    <name evidence="11" type="ORF">IDM49_04355</name>
</gene>
<evidence type="ECO:0000313" key="12">
    <source>
        <dbReference type="Proteomes" id="UP000516404"/>
    </source>
</evidence>
<feature type="transmembrane region" description="Helical" evidence="9">
    <location>
        <begin position="222"/>
        <end position="240"/>
    </location>
</feature>
<evidence type="ECO:0000256" key="8">
    <source>
        <dbReference type="ARBA" id="ARBA00023136"/>
    </source>
</evidence>
<feature type="transmembrane region" description="Helical" evidence="9">
    <location>
        <begin position="189"/>
        <end position="210"/>
    </location>
</feature>
<dbReference type="InterPro" id="IPR047817">
    <property type="entry name" value="ABC2_TM_bact-type"/>
</dbReference>
<sequence length="298" mass="33913">MSDLANREFSAPGRGRGLKDALNNRYLLKLLVDKEIQVRYRGSVLGIVWSYIKPAVQFLVFYLALGIFLGLEKGLHNYSVYLFSGIIVINFFSECFSNGARAFVVNGALIKKIYLPRQLFSLSTIWVGIIHFLPQILVLIVACLFVGWTPDLKQIAAIIVGILLIMLFGLAAGMIFGVANVFFRDSENLVDMFLMMATWLSPVMYSWTMVAREVKFPYIEQIYMSNPLSVAVELFHYAFWQPTLSPEQQLGLLNEGNWHMFPHLLTVWVPIAFAVSLVLLLIGNFFFRKFEGNFAQEL</sequence>
<comment type="subcellular location">
    <subcellularLocation>
        <location evidence="1">Cell inner membrane</location>
        <topology evidence="1">Multi-pass membrane protein</topology>
    </subcellularLocation>
    <subcellularLocation>
        <location evidence="9">Cell membrane</location>
        <topology evidence="9">Multi-pass membrane protein</topology>
    </subcellularLocation>
</comment>
<evidence type="ECO:0000256" key="9">
    <source>
        <dbReference type="RuleBase" id="RU361157"/>
    </source>
</evidence>
<proteinExistence type="inferred from homology"/>
<feature type="transmembrane region" description="Helical" evidence="9">
    <location>
        <begin position="260"/>
        <end position="287"/>
    </location>
</feature>
<dbReference type="GO" id="GO:0005886">
    <property type="term" value="C:plasma membrane"/>
    <property type="evidence" value="ECO:0007669"/>
    <property type="project" value="UniProtKB-SubCell"/>
</dbReference>
<feature type="transmembrane region" description="Helical" evidence="9">
    <location>
        <begin position="51"/>
        <end position="71"/>
    </location>
</feature>
<dbReference type="Proteomes" id="UP000516404">
    <property type="component" value="Chromosome"/>
</dbReference>
<feature type="domain" description="ABC transmembrane type-2" evidence="10">
    <location>
        <begin position="45"/>
        <end position="290"/>
    </location>
</feature>
<evidence type="ECO:0000259" key="10">
    <source>
        <dbReference type="PROSITE" id="PS51012"/>
    </source>
</evidence>
<dbReference type="GO" id="GO:0015920">
    <property type="term" value="P:lipopolysaccharide transport"/>
    <property type="evidence" value="ECO:0007669"/>
    <property type="project" value="TreeGrafter"/>
</dbReference>
<evidence type="ECO:0000313" key="11">
    <source>
        <dbReference type="EMBL" id="QNV38502.1"/>
    </source>
</evidence>
<dbReference type="GeneID" id="96623457"/>
<evidence type="ECO:0000256" key="1">
    <source>
        <dbReference type="ARBA" id="ARBA00004429"/>
    </source>
</evidence>
<keyword evidence="4 9" id="KW-1003">Cell membrane</keyword>
<keyword evidence="12" id="KW-1185">Reference proteome</keyword>
<evidence type="ECO:0000256" key="2">
    <source>
        <dbReference type="ARBA" id="ARBA00007783"/>
    </source>
</evidence>
<keyword evidence="7 9" id="KW-1133">Transmembrane helix</keyword>
<evidence type="ECO:0000256" key="5">
    <source>
        <dbReference type="ARBA" id="ARBA00022519"/>
    </source>
</evidence>
<accession>A0A7H2BFQ6</accession>
<dbReference type="RefSeq" id="WP_190725155.1">
    <property type="nucleotide sequence ID" value="NZ_CP061539.1"/>
</dbReference>
<dbReference type="PANTHER" id="PTHR30413:SF8">
    <property type="entry name" value="TRANSPORT PERMEASE PROTEIN"/>
    <property type="match status" value="1"/>
</dbReference>
<dbReference type="PANTHER" id="PTHR30413">
    <property type="entry name" value="INNER MEMBRANE TRANSPORT PERMEASE"/>
    <property type="match status" value="1"/>
</dbReference>
<dbReference type="PROSITE" id="PS51012">
    <property type="entry name" value="ABC_TM2"/>
    <property type="match status" value="1"/>
</dbReference>
<feature type="transmembrane region" description="Helical" evidence="9">
    <location>
        <begin position="78"/>
        <end position="104"/>
    </location>
</feature>
<protein>
    <recommendedName>
        <fullName evidence="9">Transport permease protein</fullName>
    </recommendedName>
</protein>
<dbReference type="EMBL" id="CP061539">
    <property type="protein sequence ID" value="QNV38502.1"/>
    <property type="molecule type" value="Genomic_DNA"/>
</dbReference>
<keyword evidence="6 9" id="KW-0812">Transmembrane</keyword>
<reference evidence="11 12" key="1">
    <citation type="submission" date="2020-09" db="EMBL/GenBank/DDBJ databases">
        <title>Investigation of environmental microbes.</title>
        <authorList>
            <person name="Ou Y."/>
            <person name="Kang Q."/>
        </authorList>
    </citation>
    <scope>NUCLEOTIDE SEQUENCE [LARGE SCALE GENOMIC DNA]</scope>
    <source>
        <strain evidence="11 12">KJZ-14</strain>
    </source>
</reference>
<organism evidence="11 12">
    <name type="scientific">Rothia terrae</name>
    <dbReference type="NCBI Taxonomy" id="396015"/>
    <lineage>
        <taxon>Bacteria</taxon>
        <taxon>Bacillati</taxon>
        <taxon>Actinomycetota</taxon>
        <taxon>Actinomycetes</taxon>
        <taxon>Micrococcales</taxon>
        <taxon>Micrococcaceae</taxon>
        <taxon>Rothia</taxon>
    </lineage>
</organism>
<dbReference type="Pfam" id="PF01061">
    <property type="entry name" value="ABC2_membrane"/>
    <property type="match status" value="1"/>
</dbReference>
<keyword evidence="8 9" id="KW-0472">Membrane</keyword>
<dbReference type="KEGG" id="rter:IDM49_04355"/>